<sequence length="181" mass="19672">MVAGGAGWEMPARLYSSQILSELWPQTDPDTWSELAQHLRDQSRQLENEAAEIRSSRDDLPPHGAVQGTAADAACRRQAQIMLDQSVQYRSMADTADEVAHLISHTCARLDDIDRAANEQIELLYAANAGCGLRALGASILMDLITGIVARARARANTVASCTAAKIMRHAQRIATMQDGM</sequence>
<reference evidence="2" key="3">
    <citation type="submission" date="2020-02" db="EMBL/GenBank/DDBJ databases">
        <authorList>
            <person name="Matsumoto Y."/>
            <person name="Kinjo T."/>
            <person name="Motooka D."/>
            <person name="Nabeya D."/>
            <person name="Jung N."/>
            <person name="Uechi K."/>
            <person name="Horii T."/>
            <person name="Iida T."/>
            <person name="Fujita J."/>
            <person name="Nakamura S."/>
        </authorList>
    </citation>
    <scope>NUCLEOTIDE SEQUENCE</scope>
    <source>
        <strain evidence="2">JCM 12687</strain>
        <plasmid evidence="2">pJCM12687</plasmid>
    </source>
</reference>
<reference evidence="3 4" key="1">
    <citation type="submission" date="2016-12" db="EMBL/GenBank/DDBJ databases">
        <title>The new phylogeny of genus Mycobacterium.</title>
        <authorList>
            <person name="Tortoli E."/>
            <person name="Trovato A."/>
            <person name="Cirillo D.M."/>
        </authorList>
    </citation>
    <scope>NUCLEOTIDE SEQUENCE [LARGE SCALE GENOMIC DNA]</scope>
    <source>
        <strain evidence="3 4">DSM 44624</strain>
    </source>
</reference>
<proteinExistence type="predicted"/>
<dbReference type="AlphaFoldDB" id="A0A7I7WC46"/>
<organism evidence="3 4">
    <name type="scientific">Mycobacterium branderi</name>
    <dbReference type="NCBI Taxonomy" id="43348"/>
    <lineage>
        <taxon>Bacteria</taxon>
        <taxon>Bacillati</taxon>
        <taxon>Actinomycetota</taxon>
        <taxon>Actinomycetes</taxon>
        <taxon>Mycobacteriales</taxon>
        <taxon>Mycobacteriaceae</taxon>
        <taxon>Mycobacterium</taxon>
    </lineage>
</organism>
<evidence type="ECO:0000313" key="2">
    <source>
        <dbReference type="EMBL" id="BBZ15054.1"/>
    </source>
</evidence>
<name>A0A7I7WC46_9MYCO</name>
<feature type="compositionally biased region" description="Basic and acidic residues" evidence="1">
    <location>
        <begin position="43"/>
        <end position="61"/>
    </location>
</feature>
<keyword evidence="2" id="KW-0614">Plasmid</keyword>
<geneLocation type="plasmid" evidence="2 5">
    <name>pJCM12687</name>
</geneLocation>
<dbReference type="EMBL" id="MVHM01000034">
    <property type="protein sequence ID" value="ORA29876.1"/>
    <property type="molecule type" value="Genomic_DNA"/>
</dbReference>
<protein>
    <submittedName>
        <fullName evidence="3">Uncharacterized protein</fullName>
    </submittedName>
</protein>
<evidence type="ECO:0000256" key="1">
    <source>
        <dbReference type="SAM" id="MobiDB-lite"/>
    </source>
</evidence>
<dbReference type="Proteomes" id="UP000467379">
    <property type="component" value="Plasmid pJCM12687"/>
</dbReference>
<keyword evidence="5" id="KW-1185">Reference proteome</keyword>
<evidence type="ECO:0000313" key="4">
    <source>
        <dbReference type="Proteomes" id="UP000192441"/>
    </source>
</evidence>
<gene>
    <name evidence="3" type="ORF">BST20_27900</name>
    <name evidence="2" type="ORF">MBRA_52490</name>
</gene>
<accession>A0A7I7WC46</accession>
<reference evidence="2 5" key="2">
    <citation type="journal article" date="2019" name="Emerg. Microbes Infect.">
        <title>Comprehensive subspecies identification of 175 nontuberculous mycobacteria species based on 7547 genomic profiles.</title>
        <authorList>
            <person name="Matsumoto Y."/>
            <person name="Kinjo T."/>
            <person name="Motooka D."/>
            <person name="Nabeya D."/>
            <person name="Jung N."/>
            <person name="Uechi K."/>
            <person name="Horii T."/>
            <person name="Iida T."/>
            <person name="Fujita J."/>
            <person name="Nakamura S."/>
        </authorList>
    </citation>
    <scope>NUCLEOTIDE SEQUENCE [LARGE SCALE GENOMIC DNA]</scope>
    <source>
        <strain evidence="2 5">JCM 12687</strain>
        <plasmid evidence="2">pJCM12687</plasmid>
    </source>
</reference>
<evidence type="ECO:0000313" key="5">
    <source>
        <dbReference type="Proteomes" id="UP000467379"/>
    </source>
</evidence>
<dbReference type="Proteomes" id="UP000192441">
    <property type="component" value="Unassembled WGS sequence"/>
</dbReference>
<feature type="region of interest" description="Disordered" evidence="1">
    <location>
        <begin position="43"/>
        <end position="66"/>
    </location>
</feature>
<dbReference type="EMBL" id="AP022607">
    <property type="protein sequence ID" value="BBZ15054.1"/>
    <property type="molecule type" value="Genomic_DNA"/>
</dbReference>
<evidence type="ECO:0000313" key="3">
    <source>
        <dbReference type="EMBL" id="ORA29876.1"/>
    </source>
</evidence>